<feature type="region of interest" description="Disordered" evidence="1">
    <location>
        <begin position="1"/>
        <end position="22"/>
    </location>
</feature>
<dbReference type="Proteomes" id="UP001303889">
    <property type="component" value="Unassembled WGS sequence"/>
</dbReference>
<name>A0AAN6MHR9_9PEZI</name>
<keyword evidence="3" id="KW-1185">Reference proteome</keyword>
<evidence type="ECO:0000313" key="2">
    <source>
        <dbReference type="EMBL" id="KAK3900401.1"/>
    </source>
</evidence>
<feature type="region of interest" description="Disordered" evidence="1">
    <location>
        <begin position="82"/>
        <end position="223"/>
    </location>
</feature>
<organism evidence="2 3">
    <name type="scientific">Staphylotrichum tortipilum</name>
    <dbReference type="NCBI Taxonomy" id="2831512"/>
    <lineage>
        <taxon>Eukaryota</taxon>
        <taxon>Fungi</taxon>
        <taxon>Dikarya</taxon>
        <taxon>Ascomycota</taxon>
        <taxon>Pezizomycotina</taxon>
        <taxon>Sordariomycetes</taxon>
        <taxon>Sordariomycetidae</taxon>
        <taxon>Sordariales</taxon>
        <taxon>Chaetomiaceae</taxon>
        <taxon>Staphylotrichum</taxon>
    </lineage>
</organism>
<dbReference type="EMBL" id="MU855675">
    <property type="protein sequence ID" value="KAK3900401.1"/>
    <property type="molecule type" value="Genomic_DNA"/>
</dbReference>
<feature type="compositionally biased region" description="Acidic residues" evidence="1">
    <location>
        <begin position="130"/>
        <end position="141"/>
    </location>
</feature>
<comment type="caution">
    <text evidence="2">The sequence shown here is derived from an EMBL/GenBank/DDBJ whole genome shotgun (WGS) entry which is preliminary data.</text>
</comment>
<reference evidence="2" key="1">
    <citation type="journal article" date="2023" name="Mol. Phylogenet. Evol.">
        <title>Genome-scale phylogeny and comparative genomics of the fungal order Sordariales.</title>
        <authorList>
            <person name="Hensen N."/>
            <person name="Bonometti L."/>
            <person name="Westerberg I."/>
            <person name="Brannstrom I.O."/>
            <person name="Guillou S."/>
            <person name="Cros-Aarteil S."/>
            <person name="Calhoun S."/>
            <person name="Haridas S."/>
            <person name="Kuo A."/>
            <person name="Mondo S."/>
            <person name="Pangilinan J."/>
            <person name="Riley R."/>
            <person name="LaButti K."/>
            <person name="Andreopoulos B."/>
            <person name="Lipzen A."/>
            <person name="Chen C."/>
            <person name="Yan M."/>
            <person name="Daum C."/>
            <person name="Ng V."/>
            <person name="Clum A."/>
            <person name="Steindorff A."/>
            <person name="Ohm R.A."/>
            <person name="Martin F."/>
            <person name="Silar P."/>
            <person name="Natvig D.O."/>
            <person name="Lalanne C."/>
            <person name="Gautier V."/>
            <person name="Ament-Velasquez S.L."/>
            <person name="Kruys A."/>
            <person name="Hutchinson M.I."/>
            <person name="Powell A.J."/>
            <person name="Barry K."/>
            <person name="Miller A.N."/>
            <person name="Grigoriev I.V."/>
            <person name="Debuchy R."/>
            <person name="Gladieux P."/>
            <person name="Hiltunen Thoren M."/>
            <person name="Johannesson H."/>
        </authorList>
    </citation>
    <scope>NUCLEOTIDE SEQUENCE</scope>
    <source>
        <strain evidence="2">CBS 103.79</strain>
    </source>
</reference>
<protein>
    <submittedName>
        <fullName evidence="2">Uncharacterized protein</fullName>
    </submittedName>
</protein>
<sequence length="223" mass="24085">MAPTRPAIRVPPRSEISDSDKTDNSATLWYFREIRDSEDELSTMSSSAVTSAAGTIIVALDSTNGGTDTAVGPESIPGPYSVWSIEHPKNDAGTITGAYPLTRRATSPTPSPEPKRRRVERRTSTNDSANDTDELDTDPDADAGTGFDPDDIEMVTVDEDIPGNHSSDDSDEYGPSASDPELPSDDDGALTESDLSYANDDDEYDGFDVFRDDDLEEIETEPL</sequence>
<proteinExistence type="predicted"/>
<feature type="compositionally biased region" description="Acidic residues" evidence="1">
    <location>
        <begin position="199"/>
        <end position="223"/>
    </location>
</feature>
<feature type="compositionally biased region" description="Acidic residues" evidence="1">
    <location>
        <begin position="148"/>
        <end position="161"/>
    </location>
</feature>
<accession>A0AAN6MHR9</accession>
<evidence type="ECO:0000313" key="3">
    <source>
        <dbReference type="Proteomes" id="UP001303889"/>
    </source>
</evidence>
<evidence type="ECO:0000256" key="1">
    <source>
        <dbReference type="SAM" id="MobiDB-lite"/>
    </source>
</evidence>
<reference evidence="2" key="2">
    <citation type="submission" date="2023-05" db="EMBL/GenBank/DDBJ databases">
        <authorList>
            <consortium name="Lawrence Berkeley National Laboratory"/>
            <person name="Steindorff A."/>
            <person name="Hensen N."/>
            <person name="Bonometti L."/>
            <person name="Westerberg I."/>
            <person name="Brannstrom I.O."/>
            <person name="Guillou S."/>
            <person name="Cros-Aarteil S."/>
            <person name="Calhoun S."/>
            <person name="Haridas S."/>
            <person name="Kuo A."/>
            <person name="Mondo S."/>
            <person name="Pangilinan J."/>
            <person name="Riley R."/>
            <person name="Labutti K."/>
            <person name="Andreopoulos B."/>
            <person name="Lipzen A."/>
            <person name="Chen C."/>
            <person name="Yanf M."/>
            <person name="Daum C."/>
            <person name="Ng V."/>
            <person name="Clum A."/>
            <person name="Ohm R."/>
            <person name="Martin F."/>
            <person name="Silar P."/>
            <person name="Natvig D."/>
            <person name="Lalanne C."/>
            <person name="Gautier V."/>
            <person name="Ament-Velasquez S.L."/>
            <person name="Kruys A."/>
            <person name="Hutchinson M.I."/>
            <person name="Powell A.J."/>
            <person name="Barry K."/>
            <person name="Miller A.N."/>
            <person name="Grigoriev I.V."/>
            <person name="Debuchy R."/>
            <person name="Gladieux P."/>
            <person name="Thoren M.H."/>
            <person name="Johannesson H."/>
        </authorList>
    </citation>
    <scope>NUCLEOTIDE SEQUENCE</scope>
    <source>
        <strain evidence="2">CBS 103.79</strain>
    </source>
</reference>
<dbReference type="AlphaFoldDB" id="A0AAN6MHR9"/>
<gene>
    <name evidence="2" type="ORF">C8A05DRAFT_35969</name>
</gene>